<evidence type="ECO:0000313" key="2">
    <source>
        <dbReference type="Proteomes" id="UP001295444"/>
    </source>
</evidence>
<dbReference type="EMBL" id="OW240912">
    <property type="protein sequence ID" value="CAH2222360.1"/>
    <property type="molecule type" value="Genomic_DNA"/>
</dbReference>
<organism evidence="1 2">
    <name type="scientific">Pelobates cultripes</name>
    <name type="common">Western spadefoot toad</name>
    <dbReference type="NCBI Taxonomy" id="61616"/>
    <lineage>
        <taxon>Eukaryota</taxon>
        <taxon>Metazoa</taxon>
        <taxon>Chordata</taxon>
        <taxon>Craniata</taxon>
        <taxon>Vertebrata</taxon>
        <taxon>Euteleostomi</taxon>
        <taxon>Amphibia</taxon>
        <taxon>Batrachia</taxon>
        <taxon>Anura</taxon>
        <taxon>Pelobatoidea</taxon>
        <taxon>Pelobatidae</taxon>
        <taxon>Pelobates</taxon>
    </lineage>
</organism>
<dbReference type="AlphaFoldDB" id="A0AAD1VMV3"/>
<reference evidence="1" key="1">
    <citation type="submission" date="2022-03" db="EMBL/GenBank/DDBJ databases">
        <authorList>
            <person name="Alioto T."/>
            <person name="Alioto T."/>
            <person name="Gomez Garrido J."/>
        </authorList>
    </citation>
    <scope>NUCLEOTIDE SEQUENCE</scope>
</reference>
<protein>
    <recommendedName>
        <fullName evidence="3">Reverse transcriptase domain-containing protein</fullName>
    </recommendedName>
</protein>
<dbReference type="PANTHER" id="PTHR31635">
    <property type="entry name" value="REVERSE TRANSCRIPTASE DOMAIN-CONTAINING PROTEIN-RELATED"/>
    <property type="match status" value="1"/>
</dbReference>
<keyword evidence="2" id="KW-1185">Reference proteome</keyword>
<evidence type="ECO:0008006" key="3">
    <source>
        <dbReference type="Google" id="ProtNLM"/>
    </source>
</evidence>
<dbReference type="Proteomes" id="UP001295444">
    <property type="component" value="Chromosome 01"/>
</dbReference>
<accession>A0AAD1VMV3</accession>
<name>A0AAD1VMV3_PELCU</name>
<gene>
    <name evidence="1" type="ORF">PECUL_23A013591</name>
</gene>
<sequence length="141" mass="16050">MLVKPDQLDQEARDNTKRILVLIHQTQRTGEDLLLLSTDVQKVFDRVSWDFLFCTLQSLAIFPAMRCNPDIKGLKVGHTSHKLGAYADDLIFFVSLPETTLPNIMQEFDRYGKISHFKINCSKLNILNISVSPMLSISLGR</sequence>
<evidence type="ECO:0000313" key="1">
    <source>
        <dbReference type="EMBL" id="CAH2222360.1"/>
    </source>
</evidence>
<dbReference type="PANTHER" id="PTHR31635:SF196">
    <property type="entry name" value="REVERSE TRANSCRIPTASE DOMAIN-CONTAINING PROTEIN-RELATED"/>
    <property type="match status" value="1"/>
</dbReference>
<proteinExistence type="predicted"/>